<accession>A0A1U7N405</accession>
<dbReference type="InterPro" id="IPR029063">
    <property type="entry name" value="SAM-dependent_MTases_sf"/>
</dbReference>
<name>A0A1U7N405_9CYAN</name>
<feature type="domain" description="Methyltransferase type 11" evidence="1">
    <location>
        <begin position="90"/>
        <end position="137"/>
    </location>
</feature>
<dbReference type="Gene3D" id="3.40.50.150">
    <property type="entry name" value="Vaccinia Virus protein VP39"/>
    <property type="match status" value="1"/>
</dbReference>
<evidence type="ECO:0000259" key="1">
    <source>
        <dbReference type="Pfam" id="PF08241"/>
    </source>
</evidence>
<organism evidence="2 3">
    <name type="scientific">Moorena bouillonii PNG</name>
    <dbReference type="NCBI Taxonomy" id="568701"/>
    <lineage>
        <taxon>Bacteria</taxon>
        <taxon>Bacillati</taxon>
        <taxon>Cyanobacteriota</taxon>
        <taxon>Cyanophyceae</taxon>
        <taxon>Coleofasciculales</taxon>
        <taxon>Coleofasciculaceae</taxon>
        <taxon>Moorena</taxon>
    </lineage>
</organism>
<gene>
    <name evidence="2" type="ORF">BJP37_18210</name>
</gene>
<comment type="caution">
    <text evidence="2">The sequence shown here is derived from an EMBL/GenBank/DDBJ whole genome shotgun (WGS) entry which is preliminary data.</text>
</comment>
<keyword evidence="3" id="KW-1185">Reference proteome</keyword>
<evidence type="ECO:0000313" key="2">
    <source>
        <dbReference type="EMBL" id="OLT60656.1"/>
    </source>
</evidence>
<dbReference type="Proteomes" id="UP000186657">
    <property type="component" value="Unassembled WGS sequence"/>
</dbReference>
<dbReference type="AlphaFoldDB" id="A0A1U7N405"/>
<evidence type="ECO:0000313" key="3">
    <source>
        <dbReference type="Proteomes" id="UP000186657"/>
    </source>
</evidence>
<dbReference type="InterPro" id="IPR013216">
    <property type="entry name" value="Methyltransf_11"/>
</dbReference>
<dbReference type="SUPFAM" id="SSF53335">
    <property type="entry name" value="S-adenosyl-L-methionine-dependent methyltransferases"/>
    <property type="match status" value="1"/>
</dbReference>
<sequence>MLNLLRLPELSKMTNLDNPNNIHVLRAIIQRKPFLIKTYNSFYNQLLVRIKTIPPDGKIVELGSGASFLKEYNSQIITSDVLPYDGVDLVFSALDMPFEDNDLSAILMIDVLHHIKDSRQFFREADRCLKPGGKLVMIEPANTCWSNFIYKNFHHEPFNPRGYWGFEEGGPLSGANMAIPWIIFNRDSELFREEFPRLRVRSIKNHTPLRYLISGGLSMRQLLPSALFSLVQFMEWLLSPLNPHLGMFMTIELEKVI</sequence>
<proteinExistence type="predicted"/>
<protein>
    <recommendedName>
        <fullName evidence="1">Methyltransferase type 11 domain-containing protein</fullName>
    </recommendedName>
</protein>
<reference evidence="2 3" key="1">
    <citation type="submission" date="2016-10" db="EMBL/GenBank/DDBJ databases">
        <title>Comparative genomics uncovers the prolific and rare metabolic potential of the cyanobacterial genus Moorea.</title>
        <authorList>
            <person name="Leao T."/>
            <person name="Castelao G."/>
            <person name="Korobeynikov A."/>
            <person name="Monroe E.A."/>
            <person name="Podell S."/>
            <person name="Glukhov E."/>
            <person name="Allen E."/>
            <person name="Gerwick W.H."/>
            <person name="Gerwick L."/>
        </authorList>
    </citation>
    <scope>NUCLEOTIDE SEQUENCE [LARGE SCALE GENOMIC DNA]</scope>
    <source>
        <strain evidence="2 3">PNG5-198</strain>
    </source>
</reference>
<dbReference type="GO" id="GO:0008757">
    <property type="term" value="F:S-adenosylmethionine-dependent methyltransferase activity"/>
    <property type="evidence" value="ECO:0007669"/>
    <property type="project" value="InterPro"/>
</dbReference>
<dbReference type="CDD" id="cd02440">
    <property type="entry name" value="AdoMet_MTases"/>
    <property type="match status" value="1"/>
</dbReference>
<dbReference type="EMBL" id="MKZS01000001">
    <property type="protein sequence ID" value="OLT60656.1"/>
    <property type="molecule type" value="Genomic_DNA"/>
</dbReference>
<dbReference type="Pfam" id="PF08241">
    <property type="entry name" value="Methyltransf_11"/>
    <property type="match status" value="1"/>
</dbReference>